<name>A0A1I1NCM1_9BACT</name>
<reference evidence="1 2" key="1">
    <citation type="submission" date="2016-10" db="EMBL/GenBank/DDBJ databases">
        <authorList>
            <person name="de Groot N.N."/>
        </authorList>
    </citation>
    <scope>NUCLEOTIDE SEQUENCE [LARGE SCALE GENOMIC DNA]</scope>
    <source>
        <strain evidence="1 2">DSM 6793</strain>
    </source>
</reference>
<evidence type="ECO:0000313" key="2">
    <source>
        <dbReference type="Proteomes" id="UP000199514"/>
    </source>
</evidence>
<dbReference type="STRING" id="927664.SAMN05421780_11410"/>
<dbReference type="Proteomes" id="UP000199514">
    <property type="component" value="Unassembled WGS sequence"/>
</dbReference>
<evidence type="ECO:0000313" key="1">
    <source>
        <dbReference type="EMBL" id="SFC95225.1"/>
    </source>
</evidence>
<dbReference type="RefSeq" id="WP_091516414.1">
    <property type="nucleotide sequence ID" value="NZ_FOLE01000014.1"/>
</dbReference>
<accession>A0A1I1NCM1</accession>
<organism evidence="1 2">
    <name type="scientific">Flexibacter flexilis DSM 6793</name>
    <dbReference type="NCBI Taxonomy" id="927664"/>
    <lineage>
        <taxon>Bacteria</taxon>
        <taxon>Pseudomonadati</taxon>
        <taxon>Bacteroidota</taxon>
        <taxon>Cytophagia</taxon>
        <taxon>Cytophagales</taxon>
        <taxon>Flexibacteraceae</taxon>
        <taxon>Flexibacter</taxon>
    </lineage>
</organism>
<keyword evidence="2" id="KW-1185">Reference proteome</keyword>
<protein>
    <submittedName>
        <fullName evidence="1">Uncharacterized protein</fullName>
    </submittedName>
</protein>
<gene>
    <name evidence="1" type="ORF">SAMN05421780_11410</name>
</gene>
<dbReference type="AlphaFoldDB" id="A0A1I1NCM1"/>
<dbReference type="EMBL" id="FOLE01000014">
    <property type="protein sequence ID" value="SFC95225.1"/>
    <property type="molecule type" value="Genomic_DNA"/>
</dbReference>
<sequence>MALEDLTKAQLIEMLAAKDKEIATQQAALEDKDKQLLAQQEESDLVIADITARLDVAQQASLVAARKFGKFVVTHKDKSYRVAAPKFNVPPFGVISAEELLNRPDVVAALLEMGSSVLVAVQEGEE</sequence>
<proteinExistence type="predicted"/>